<dbReference type="PROSITE" id="PS50132">
    <property type="entry name" value="RGS"/>
    <property type="match status" value="1"/>
</dbReference>
<proteinExistence type="predicted"/>
<dbReference type="VEuPathDB" id="FungiDB:RhiirFUN_019965"/>
<dbReference type="Gene3D" id="1.10.167.10">
    <property type="entry name" value="Regulator of G-protein Signalling 4, domain 2"/>
    <property type="match status" value="1"/>
</dbReference>
<dbReference type="InterPro" id="IPR016137">
    <property type="entry name" value="RGS"/>
</dbReference>
<dbReference type="InterPro" id="IPR044926">
    <property type="entry name" value="RGS_subdomain_2"/>
</dbReference>
<sequence length="237" mass="27069">MRSLAKTKPTLSDVLNNETSYPYSLDDFATFLDQTFCLENLEFYLAVKRYRYYASNYFNSNNSATSLLMSDITDIPEVPEDYYFDDVSLRGDTPAHMEFLKQKLVDIITTFILPNSPKEINILSVTRDDLLTNVFQYNNYHPSILDPVRNQVYELMQASSFNQFLLEAGNTELRMSSEESEGVDSDYSSSSSSGVNFRGITRSTNKNNRTKQTFGAGLKQKYRKLIKTTSSKINGNN</sequence>
<dbReference type="VEuPathDB" id="FungiDB:RhiirA1_314643"/>
<evidence type="ECO:0000313" key="3">
    <source>
        <dbReference type="EMBL" id="PKY57558.1"/>
    </source>
</evidence>
<dbReference type="VEuPathDB" id="FungiDB:FUN_013556"/>
<dbReference type="PANTHER" id="PTHR10845">
    <property type="entry name" value="REGULATOR OF G PROTEIN SIGNALING"/>
    <property type="match status" value="1"/>
</dbReference>
<keyword evidence="4" id="KW-1185">Reference proteome</keyword>
<reference evidence="3 4" key="1">
    <citation type="submission" date="2015-10" db="EMBL/GenBank/DDBJ databases">
        <title>Genome analyses suggest a sexual origin of heterokaryosis in a supposedly ancient asexual fungus.</title>
        <authorList>
            <person name="Ropars J."/>
            <person name="Sedzielewska K."/>
            <person name="Noel J."/>
            <person name="Charron P."/>
            <person name="Farinelli L."/>
            <person name="Marton T."/>
            <person name="Kruger M."/>
            <person name="Pelin A."/>
            <person name="Brachmann A."/>
            <person name="Corradi N."/>
        </authorList>
    </citation>
    <scope>NUCLEOTIDE SEQUENCE [LARGE SCALE GENOMIC DNA]</scope>
    <source>
        <strain evidence="3 4">A4</strain>
    </source>
</reference>
<feature type="compositionally biased region" description="Low complexity" evidence="1">
    <location>
        <begin position="185"/>
        <end position="195"/>
    </location>
</feature>
<name>A0A2I1HFA8_9GLOM</name>
<evidence type="ECO:0000256" key="1">
    <source>
        <dbReference type="SAM" id="MobiDB-lite"/>
    </source>
</evidence>
<accession>A0A2I1HFA8</accession>
<dbReference type="InterPro" id="IPR036305">
    <property type="entry name" value="RGS_sf"/>
</dbReference>
<dbReference type="EMBL" id="LLXI01002596">
    <property type="protein sequence ID" value="PKY57558.1"/>
    <property type="molecule type" value="Genomic_DNA"/>
</dbReference>
<dbReference type="SMART" id="SM00315">
    <property type="entry name" value="RGS"/>
    <property type="match status" value="1"/>
</dbReference>
<comment type="caution">
    <text evidence="3">The sequence shown here is derived from an EMBL/GenBank/DDBJ whole genome shotgun (WGS) entry which is preliminary data.</text>
</comment>
<dbReference type="CDD" id="cd07440">
    <property type="entry name" value="RGS"/>
    <property type="match status" value="1"/>
</dbReference>
<dbReference type="Pfam" id="PF00615">
    <property type="entry name" value="RGS"/>
    <property type="match status" value="1"/>
</dbReference>
<evidence type="ECO:0000313" key="4">
    <source>
        <dbReference type="Proteomes" id="UP000234323"/>
    </source>
</evidence>
<dbReference type="OrthoDB" id="10266999at2759"/>
<dbReference type="PANTHER" id="PTHR10845:SF267">
    <property type="entry name" value="REGULATOR OF G PROTEIN SIGNALING DOMAIN PROTEIN (AFU_ORTHOLOGUE AFUA_6G06860)"/>
    <property type="match status" value="1"/>
</dbReference>
<organism evidence="3 4">
    <name type="scientific">Rhizophagus irregularis</name>
    <dbReference type="NCBI Taxonomy" id="588596"/>
    <lineage>
        <taxon>Eukaryota</taxon>
        <taxon>Fungi</taxon>
        <taxon>Fungi incertae sedis</taxon>
        <taxon>Mucoromycota</taxon>
        <taxon>Glomeromycotina</taxon>
        <taxon>Glomeromycetes</taxon>
        <taxon>Glomerales</taxon>
        <taxon>Glomeraceae</taxon>
        <taxon>Rhizophagus</taxon>
    </lineage>
</organism>
<feature type="domain" description="RGS" evidence="2">
    <location>
        <begin position="28"/>
        <end position="165"/>
    </location>
</feature>
<evidence type="ECO:0000259" key="2">
    <source>
        <dbReference type="PROSITE" id="PS50132"/>
    </source>
</evidence>
<protein>
    <submittedName>
        <fullName evidence="3">Regulator of G protein signaling superfamily</fullName>
    </submittedName>
</protein>
<feature type="compositionally biased region" description="Polar residues" evidence="1">
    <location>
        <begin position="201"/>
        <end position="213"/>
    </location>
</feature>
<dbReference type="AlphaFoldDB" id="A0A2I1HFA8"/>
<feature type="region of interest" description="Disordered" evidence="1">
    <location>
        <begin position="175"/>
        <end position="214"/>
    </location>
</feature>
<dbReference type="Proteomes" id="UP000234323">
    <property type="component" value="Unassembled WGS sequence"/>
</dbReference>
<gene>
    <name evidence="3" type="ORF">RhiirA4_363709</name>
</gene>
<dbReference type="SUPFAM" id="SSF48097">
    <property type="entry name" value="Regulator of G-protein signaling, RGS"/>
    <property type="match status" value="1"/>
</dbReference>